<sequence length="363" mass="42250">IGVHEEKDSILTQVDQYGKYKENVYLNDYEEKEIIYTAQEQNDKIEGNINNYDENLCKTTNTLNQYEQCEEIESIKECREKEFVYHEQEQNDTDKINESICDKEEYEYKPSTLDQYEKGEEIECIGNYEAKGFTPTIEVRNEESGSYDDFVMVDSLFENSDSSEEEGEVLSELLNKENPCLSETDKCSEHSCSKTISYSLEPRELCKEIITSTHSNTCDIYDKDVDDKVNDEGLRHSQASLTSQIWVSDNARIKENFSYLTPCSTIVNKNSDKLEETIEENNLQEHQDYDESVEEENSCMMISNSQLCEIEKMYYDNNQENTPLHVPTLEVDQERDLKNESILETNKTICIETQTDLIFDQSV</sequence>
<accession>A0A1B6EH97</accession>
<evidence type="ECO:0000313" key="1">
    <source>
        <dbReference type="EMBL" id="JAS37303.1"/>
    </source>
</evidence>
<dbReference type="AlphaFoldDB" id="A0A1B6EH97"/>
<reference evidence="1" key="1">
    <citation type="submission" date="2015-11" db="EMBL/GenBank/DDBJ databases">
        <title>De novo transcriptome assembly of four potential Pierce s Disease insect vectors from Arizona vineyards.</title>
        <authorList>
            <person name="Tassone E.E."/>
        </authorList>
    </citation>
    <scope>NUCLEOTIDE SEQUENCE</scope>
</reference>
<dbReference type="EMBL" id="GECZ01032466">
    <property type="protein sequence ID" value="JAS37303.1"/>
    <property type="molecule type" value="Transcribed_RNA"/>
</dbReference>
<name>A0A1B6EH97_9HEMI</name>
<feature type="non-terminal residue" evidence="1">
    <location>
        <position position="1"/>
    </location>
</feature>
<organism evidence="1">
    <name type="scientific">Cuerna arida</name>
    <dbReference type="NCBI Taxonomy" id="1464854"/>
    <lineage>
        <taxon>Eukaryota</taxon>
        <taxon>Metazoa</taxon>
        <taxon>Ecdysozoa</taxon>
        <taxon>Arthropoda</taxon>
        <taxon>Hexapoda</taxon>
        <taxon>Insecta</taxon>
        <taxon>Pterygota</taxon>
        <taxon>Neoptera</taxon>
        <taxon>Paraneoptera</taxon>
        <taxon>Hemiptera</taxon>
        <taxon>Auchenorrhyncha</taxon>
        <taxon>Membracoidea</taxon>
        <taxon>Cicadellidae</taxon>
        <taxon>Cicadellinae</taxon>
        <taxon>Proconiini</taxon>
        <taxon>Cuerna</taxon>
    </lineage>
</organism>
<proteinExistence type="predicted"/>
<protein>
    <submittedName>
        <fullName evidence="1">Uncharacterized protein</fullName>
    </submittedName>
</protein>
<gene>
    <name evidence="1" type="ORF">g.36631</name>
</gene>
<feature type="non-terminal residue" evidence="1">
    <location>
        <position position="363"/>
    </location>
</feature>